<dbReference type="PANTHER" id="PTHR32332:SF20">
    <property type="entry name" value="2-NITROPROPANE DIOXYGENASE-LIKE PROTEIN"/>
    <property type="match status" value="1"/>
</dbReference>
<reference evidence="5" key="1">
    <citation type="submission" date="2015-02" db="EMBL/GenBank/DDBJ databases">
        <title>Draft Genome of Frankia sp. CpI1-S.</title>
        <authorList>
            <person name="Oshone R.T."/>
            <person name="Ngom M."/>
            <person name="Ghodhbane-Gtari F."/>
            <person name="Gtari M."/>
            <person name="Morris K."/>
            <person name="Thomas K."/>
            <person name="Sen A."/>
            <person name="Tisa L.S."/>
        </authorList>
    </citation>
    <scope>NUCLEOTIDE SEQUENCE [LARGE SCALE GENOMIC DNA]</scope>
    <source>
        <strain evidence="5">CpI1-S</strain>
    </source>
</reference>
<comment type="caution">
    <text evidence="4">The sequence shown here is derived from an EMBL/GenBank/DDBJ whole genome shotgun (WGS) entry which is preliminary data.</text>
</comment>
<dbReference type="CDD" id="cd04730">
    <property type="entry name" value="NPD_like"/>
    <property type="match status" value="1"/>
</dbReference>
<evidence type="ECO:0000256" key="1">
    <source>
        <dbReference type="ARBA" id="ARBA00022630"/>
    </source>
</evidence>
<reference evidence="4 5" key="2">
    <citation type="journal article" date="2016" name="Genome Announc.">
        <title>Permanent Draft Genome Sequences for Two Variants of Frankia sp. Strain CpI1, the First Frankia Strain Isolated from Root Nodules of Comptonia peregrina.</title>
        <authorList>
            <person name="Oshone R."/>
            <person name="Hurst S.G.IV."/>
            <person name="Abebe-Akele F."/>
            <person name="Simpson S."/>
            <person name="Morris K."/>
            <person name="Thomas W.K."/>
            <person name="Tisa L.S."/>
        </authorList>
    </citation>
    <scope>NUCLEOTIDE SEQUENCE [LARGE SCALE GENOMIC DNA]</scope>
    <source>
        <strain evidence="5">CpI1-S</strain>
    </source>
</reference>
<dbReference type="GO" id="GO:0018580">
    <property type="term" value="F:nitronate monooxygenase activity"/>
    <property type="evidence" value="ECO:0007669"/>
    <property type="project" value="InterPro"/>
</dbReference>
<accession>A0A0D8BC93</accession>
<evidence type="ECO:0000313" key="5">
    <source>
        <dbReference type="Proteomes" id="UP000032545"/>
    </source>
</evidence>
<keyword evidence="3 4" id="KW-0560">Oxidoreductase</keyword>
<protein>
    <submittedName>
        <fullName evidence="4">2-nitropropane dioxygenase-like enzyme</fullName>
        <ecNumber evidence="4">1.3.1.-</ecNumber>
    </submittedName>
</protein>
<proteinExistence type="predicted"/>
<name>A0A0D8BC93_9ACTN</name>
<dbReference type="Gene3D" id="3.20.20.70">
    <property type="entry name" value="Aldolase class I"/>
    <property type="match status" value="1"/>
</dbReference>
<dbReference type="EMBL" id="JYFN01000031">
    <property type="protein sequence ID" value="KJE21781.1"/>
    <property type="molecule type" value="Genomic_DNA"/>
</dbReference>
<gene>
    <name evidence="4" type="ORF">FF36_03834</name>
</gene>
<dbReference type="Pfam" id="PF03060">
    <property type="entry name" value="NMO"/>
    <property type="match status" value="2"/>
</dbReference>
<dbReference type="InterPro" id="IPR013785">
    <property type="entry name" value="Aldolase_TIM"/>
</dbReference>
<keyword evidence="4" id="KW-0223">Dioxygenase</keyword>
<dbReference type="RefSeq" id="WP_044886411.1">
    <property type="nucleotide sequence ID" value="NZ_JYFN01000031.1"/>
</dbReference>
<evidence type="ECO:0000256" key="3">
    <source>
        <dbReference type="ARBA" id="ARBA00023002"/>
    </source>
</evidence>
<keyword evidence="1" id="KW-0285">Flavoprotein</keyword>
<sequence length="317" mass="32092">MPVDGEPTTPIRSPAGLAALLGVRIPIVQAPMTYIAGAQLAAAVSNAGALGVIETTSTQGREDLKRVRDLTDAPVAANIALAARNDPSTVDVLADAGIRTVITSAGDPRVMTGRLRDAGMTVFHVVGSLRNALKAADAGVDGVIVEGVEGGGFKNPQAASTLVLLPLVASRVDLPIIAAGGICDGPSMAAALVLGAQGVQMGTRMLTSAESPIHDNLKNAVVGADETATVMLSVRGLPTMRVLRTPTAERALAAGRSDVGLDGIPTLYFTGDLAASMANTGQVAGRIGRVEAVADIIGQTWAGARAALDDARARLDA</sequence>
<dbReference type="PANTHER" id="PTHR32332">
    <property type="entry name" value="2-NITROPROPANE DIOXYGENASE"/>
    <property type="match status" value="1"/>
</dbReference>
<dbReference type="PATRIC" id="fig|1502723.3.peg.3506"/>
<dbReference type="AlphaFoldDB" id="A0A0D8BC93"/>
<dbReference type="SUPFAM" id="SSF51412">
    <property type="entry name" value="Inosine monophosphate dehydrogenase (IMPDH)"/>
    <property type="match status" value="1"/>
</dbReference>
<dbReference type="EC" id="1.3.1.-" evidence="4"/>
<evidence type="ECO:0000256" key="2">
    <source>
        <dbReference type="ARBA" id="ARBA00022643"/>
    </source>
</evidence>
<evidence type="ECO:0000313" key="4">
    <source>
        <dbReference type="EMBL" id="KJE21781.1"/>
    </source>
</evidence>
<keyword evidence="5" id="KW-1185">Reference proteome</keyword>
<dbReference type="GO" id="GO:0051213">
    <property type="term" value="F:dioxygenase activity"/>
    <property type="evidence" value="ECO:0007669"/>
    <property type="project" value="UniProtKB-KW"/>
</dbReference>
<keyword evidence="2" id="KW-0288">FMN</keyword>
<dbReference type="Proteomes" id="UP000032545">
    <property type="component" value="Unassembled WGS sequence"/>
</dbReference>
<dbReference type="InterPro" id="IPR004136">
    <property type="entry name" value="NMO"/>
</dbReference>
<organism evidence="4 5">
    <name type="scientific">Frankia torreyi</name>
    <dbReference type="NCBI Taxonomy" id="1856"/>
    <lineage>
        <taxon>Bacteria</taxon>
        <taxon>Bacillati</taxon>
        <taxon>Actinomycetota</taxon>
        <taxon>Actinomycetes</taxon>
        <taxon>Frankiales</taxon>
        <taxon>Frankiaceae</taxon>
        <taxon>Frankia</taxon>
    </lineage>
</organism>